<feature type="domain" description="Chondroitin proteoglycan 4" evidence="2">
    <location>
        <begin position="14"/>
        <end position="95"/>
    </location>
</feature>
<dbReference type="PANTHER" id="PTHR37442:SF2">
    <property type="entry name" value="CHONDROITIN PROTEOGLYCAN 4"/>
    <property type="match status" value="1"/>
</dbReference>
<evidence type="ECO:0000259" key="2">
    <source>
        <dbReference type="Pfam" id="PF15481"/>
    </source>
</evidence>
<dbReference type="Pfam" id="PF15481">
    <property type="entry name" value="CPG4"/>
    <property type="match status" value="1"/>
</dbReference>
<evidence type="ECO:0000256" key="1">
    <source>
        <dbReference type="SAM" id="MobiDB-lite"/>
    </source>
</evidence>
<evidence type="ECO:0000313" key="4">
    <source>
        <dbReference type="Proteomes" id="UP000270094"/>
    </source>
</evidence>
<dbReference type="InterPro" id="IPR029153">
    <property type="entry name" value="CPG4"/>
</dbReference>
<evidence type="ECO:0000313" key="3">
    <source>
        <dbReference type="EMBL" id="VDM82061.1"/>
    </source>
</evidence>
<keyword evidence="4" id="KW-1185">Reference proteome</keyword>
<sequence length="450" mass="48713">MGNSFFPAVEPPPCHSACTGPVVEVLTAFFRSESFKESMYKACGAYHEAQACMLLNSHCGSDSMFESMTSGLKYMCEEQIEAFKALVDCIDENSNREMLTRPLSGKEEVFPSATQLTSFLSGLLPRSCSFLTSTAGRNSFRIDPELDQEIKRMYTDKNRRVGVSLPDPLGEPILISNPFLELPFLFQPISPIDNPVLPIVSPLAPEDNMRASELDVSGSGNELKNNEEESVDIVEASGVGEGVEIEGSGLANKNSELKISIDDLEGSGISAKSRNLEREGSGEVEGSESSGIEASGIQEDYLYISKNNTEEGKGSGISAKSRNLESEGSGVVKGSESSGIEASGIQEDYLYISKNKNEEGSSFESSGIEASGLHEEFLTSKGSSVEGSALIESRALAEEGSGEDEKEFFYYIDKPKQLASYPVRAGEVYKIYTIANEDVQGGSLRIFLYK</sequence>
<proteinExistence type="predicted"/>
<name>A0A3P7J9F8_STRVU</name>
<feature type="region of interest" description="Disordered" evidence="1">
    <location>
        <begin position="309"/>
        <end position="339"/>
    </location>
</feature>
<dbReference type="EMBL" id="UYYB01115837">
    <property type="protein sequence ID" value="VDM82061.1"/>
    <property type="molecule type" value="Genomic_DNA"/>
</dbReference>
<dbReference type="AlphaFoldDB" id="A0A3P7J9F8"/>
<reference evidence="3 4" key="1">
    <citation type="submission" date="2018-11" db="EMBL/GenBank/DDBJ databases">
        <authorList>
            <consortium name="Pathogen Informatics"/>
        </authorList>
    </citation>
    <scope>NUCLEOTIDE SEQUENCE [LARGE SCALE GENOMIC DNA]</scope>
</reference>
<feature type="region of interest" description="Disordered" evidence="1">
    <location>
        <begin position="270"/>
        <end position="295"/>
    </location>
</feature>
<protein>
    <recommendedName>
        <fullName evidence="2">Chondroitin proteoglycan 4 domain-containing protein</fullName>
    </recommendedName>
</protein>
<feature type="compositionally biased region" description="Low complexity" evidence="1">
    <location>
        <begin position="326"/>
        <end position="339"/>
    </location>
</feature>
<accession>A0A3P7J9F8</accession>
<dbReference type="PANTHER" id="PTHR37442">
    <property type="entry name" value="F18A1.7 PROTEIN-RELATED"/>
    <property type="match status" value="1"/>
</dbReference>
<organism evidence="3 4">
    <name type="scientific">Strongylus vulgaris</name>
    <name type="common">Blood worm</name>
    <dbReference type="NCBI Taxonomy" id="40348"/>
    <lineage>
        <taxon>Eukaryota</taxon>
        <taxon>Metazoa</taxon>
        <taxon>Ecdysozoa</taxon>
        <taxon>Nematoda</taxon>
        <taxon>Chromadorea</taxon>
        <taxon>Rhabditida</taxon>
        <taxon>Rhabditina</taxon>
        <taxon>Rhabditomorpha</taxon>
        <taxon>Strongyloidea</taxon>
        <taxon>Strongylidae</taxon>
        <taxon>Strongylus</taxon>
    </lineage>
</organism>
<gene>
    <name evidence="3" type="ORF">SVUK_LOCUS17059</name>
</gene>
<dbReference type="InterPro" id="IPR053123">
    <property type="entry name" value="CPG4-like"/>
</dbReference>
<dbReference type="OrthoDB" id="5854862at2759"/>
<dbReference type="Proteomes" id="UP000270094">
    <property type="component" value="Unassembled WGS sequence"/>
</dbReference>